<dbReference type="SMART" id="SM00342">
    <property type="entry name" value="HTH_ARAC"/>
    <property type="match status" value="1"/>
</dbReference>
<reference evidence="5 8" key="2">
    <citation type="journal article" date="2024" name="Int. J. Syst. Evol. Microbiol.">
        <title>Lacrimispora brassicae sp. nov. isolated from fermented cabbage, and proposal of Clostridium indicum Gundawar et al. 2019 and Clostridium methoxybenzovorans Mechichi et al. 1999 as heterotypic synonyms of Lacrimispora amygdalina (Parshina et al. 2003) Haas and Blanchard 2020 and Lacrimispora indolis (McClung and McCoy 1957) Haas and Blanchard 2020, respectively.</title>
        <authorList>
            <person name="Kobayashi H."/>
            <person name="Tanizawa Y."/>
            <person name="Sakamoto M."/>
            <person name="Ohkuma M."/>
            <person name="Tohno M."/>
        </authorList>
    </citation>
    <scope>NUCLEOTIDE SEQUENCE [LARGE SCALE GENOMIC DNA]</scope>
    <source>
        <strain evidence="5 8">DSM 12857</strain>
    </source>
</reference>
<keyword evidence="2" id="KW-0238">DNA-binding</keyword>
<evidence type="ECO:0000256" key="1">
    <source>
        <dbReference type="ARBA" id="ARBA00023015"/>
    </source>
</evidence>
<dbReference type="InterPro" id="IPR014710">
    <property type="entry name" value="RmlC-like_jellyroll"/>
</dbReference>
<dbReference type="SUPFAM" id="SSF46689">
    <property type="entry name" value="Homeodomain-like"/>
    <property type="match status" value="1"/>
</dbReference>
<keyword evidence="8" id="KW-1185">Reference proteome</keyword>
<keyword evidence="3" id="KW-0804">Transcription</keyword>
<dbReference type="InterPro" id="IPR011051">
    <property type="entry name" value="RmlC_Cupin_sf"/>
</dbReference>
<evidence type="ECO:0000259" key="4">
    <source>
        <dbReference type="PROSITE" id="PS01124"/>
    </source>
</evidence>
<dbReference type="PROSITE" id="PS00041">
    <property type="entry name" value="HTH_ARAC_FAMILY_1"/>
    <property type="match status" value="1"/>
</dbReference>
<dbReference type="PANTHER" id="PTHR43280:SF28">
    <property type="entry name" value="HTH-TYPE TRANSCRIPTIONAL ACTIVATOR RHAS"/>
    <property type="match status" value="1"/>
</dbReference>
<feature type="domain" description="HTH araC/xylS-type" evidence="4">
    <location>
        <begin position="222"/>
        <end position="319"/>
    </location>
</feature>
<evidence type="ECO:0000256" key="3">
    <source>
        <dbReference type="ARBA" id="ARBA00023163"/>
    </source>
</evidence>
<sequence length="322" mass="37455">MDEELLKFLRNTSEEKNGIIKDASSILSYCIKEGKSNVVDKDLVIESGRLMDLYCQPPHIAIPDHSHNYVELVYMYSGSTTQVINKTKRIVLETYDLLLLRQGTSHAIEPAGEGDIAVHFFLMPEFFSHPSLITEDGSILRHFIAGALSENHSVADYLHFRLQDILPARNLLENMIWSLMVEKKCRQEINQATMSMLIMELLHDADKVESHDVIQYEEQIALTAYQYLESHYSTATLEEFSLKVMQPSYYVSRLFKRYYQMTFTECLQLIRLCRAANCLTASCKPVEEIIQEIGYENSSYFHRLFKERYGLTPKQYRDKFRN</sequence>
<dbReference type="PANTHER" id="PTHR43280">
    <property type="entry name" value="ARAC-FAMILY TRANSCRIPTIONAL REGULATOR"/>
    <property type="match status" value="1"/>
</dbReference>
<dbReference type="Gene3D" id="1.10.10.60">
    <property type="entry name" value="Homeodomain-like"/>
    <property type="match status" value="2"/>
</dbReference>
<reference evidence="6 7" key="1">
    <citation type="submission" date="2018-07" db="EMBL/GenBank/DDBJ databases">
        <title>New species, Clostridium PI-S10-A1B.</title>
        <authorList>
            <person name="Krishna G."/>
            <person name="Summeta K."/>
            <person name="Shikha S."/>
            <person name="Prabhu P.B."/>
            <person name="Suresh K."/>
        </authorList>
    </citation>
    <scope>NUCLEOTIDE SEQUENCE [LARGE SCALE GENOMIC DNA]</scope>
    <source>
        <strain evidence="6 7">PI-S10-A1B</strain>
    </source>
</reference>
<gene>
    <name evidence="6" type="ORF">DS742_18900</name>
    <name evidence="5" type="ORF">LAD12857_36550</name>
</gene>
<evidence type="ECO:0000256" key="2">
    <source>
        <dbReference type="ARBA" id="ARBA00023125"/>
    </source>
</evidence>
<evidence type="ECO:0000313" key="6">
    <source>
        <dbReference type="EMBL" id="RFZ77264.1"/>
    </source>
</evidence>
<evidence type="ECO:0000313" key="8">
    <source>
        <dbReference type="Proteomes" id="UP001419084"/>
    </source>
</evidence>
<organism evidence="6 7">
    <name type="scientific">Lacrimispora amygdalina</name>
    <dbReference type="NCBI Taxonomy" id="253257"/>
    <lineage>
        <taxon>Bacteria</taxon>
        <taxon>Bacillati</taxon>
        <taxon>Bacillota</taxon>
        <taxon>Clostridia</taxon>
        <taxon>Lachnospirales</taxon>
        <taxon>Lachnospiraceae</taxon>
        <taxon>Lacrimispora</taxon>
    </lineage>
</organism>
<proteinExistence type="predicted"/>
<name>A0A3E2N8J5_9FIRM</name>
<dbReference type="GO" id="GO:0043565">
    <property type="term" value="F:sequence-specific DNA binding"/>
    <property type="evidence" value="ECO:0007669"/>
    <property type="project" value="InterPro"/>
</dbReference>
<protein>
    <submittedName>
        <fullName evidence="6">AraC family transcriptional regulator</fullName>
    </submittedName>
</protein>
<dbReference type="EMBL" id="BRPJ01000075">
    <property type="protein sequence ID" value="GLB31732.1"/>
    <property type="molecule type" value="Genomic_DNA"/>
</dbReference>
<dbReference type="EMBL" id="QOHO01000064">
    <property type="protein sequence ID" value="RFZ77264.1"/>
    <property type="molecule type" value="Genomic_DNA"/>
</dbReference>
<dbReference type="Pfam" id="PF12833">
    <property type="entry name" value="HTH_18"/>
    <property type="match status" value="1"/>
</dbReference>
<dbReference type="RefSeq" id="WP_117418534.1">
    <property type="nucleotide sequence ID" value="NZ_BRPJ01000075.1"/>
</dbReference>
<dbReference type="Gene3D" id="2.60.120.10">
    <property type="entry name" value="Jelly Rolls"/>
    <property type="match status" value="1"/>
</dbReference>
<evidence type="ECO:0000313" key="5">
    <source>
        <dbReference type="EMBL" id="GLB31732.1"/>
    </source>
</evidence>
<dbReference type="PRINTS" id="PR00032">
    <property type="entry name" value="HTHARAC"/>
</dbReference>
<dbReference type="Proteomes" id="UP001419084">
    <property type="component" value="Unassembled WGS sequence"/>
</dbReference>
<dbReference type="InterPro" id="IPR018062">
    <property type="entry name" value="HTH_AraC-typ_CS"/>
</dbReference>
<dbReference type="OrthoDB" id="9816335at2"/>
<dbReference type="InterPro" id="IPR018060">
    <property type="entry name" value="HTH_AraC"/>
</dbReference>
<accession>A0A3E2N8J5</accession>
<dbReference type="PROSITE" id="PS01124">
    <property type="entry name" value="HTH_ARAC_FAMILY_2"/>
    <property type="match status" value="1"/>
</dbReference>
<evidence type="ECO:0000313" key="7">
    <source>
        <dbReference type="Proteomes" id="UP000260680"/>
    </source>
</evidence>
<keyword evidence="1" id="KW-0805">Transcription regulation</keyword>
<dbReference type="InterPro" id="IPR009057">
    <property type="entry name" value="Homeodomain-like_sf"/>
</dbReference>
<dbReference type="SUPFAM" id="SSF51182">
    <property type="entry name" value="RmlC-like cupins"/>
    <property type="match status" value="1"/>
</dbReference>
<dbReference type="AlphaFoldDB" id="A0A3E2N8J5"/>
<dbReference type="Proteomes" id="UP000260680">
    <property type="component" value="Unassembled WGS sequence"/>
</dbReference>
<dbReference type="InterPro" id="IPR020449">
    <property type="entry name" value="Tscrpt_reg_AraC-type_HTH"/>
</dbReference>
<dbReference type="GO" id="GO:0003700">
    <property type="term" value="F:DNA-binding transcription factor activity"/>
    <property type="evidence" value="ECO:0007669"/>
    <property type="project" value="InterPro"/>
</dbReference>
<comment type="caution">
    <text evidence="6">The sequence shown here is derived from an EMBL/GenBank/DDBJ whole genome shotgun (WGS) entry which is preliminary data.</text>
</comment>